<dbReference type="InterPro" id="IPR006115">
    <property type="entry name" value="6PGDH_NADP-bd"/>
</dbReference>
<dbReference type="Gene3D" id="1.10.1040.10">
    <property type="entry name" value="N-(1-d-carboxylethyl)-l-norvaline Dehydrogenase, domain 2"/>
    <property type="match status" value="1"/>
</dbReference>
<sequence length="201" mass="22088">VVDAGTTRPETSVACEERCVEAGVDFVEAPITGGAPREGYQMMVGGTEERYDRVRDVLDALCADHVRIGPVPKATVFKLGLQLRYAGHRAVDAEVVEFLRDNGVDPSPLADFLGFDLWERYLTGDFTQDLDGLGGLAIWSKDVGYAREFARENGTALPLAAVVHEAYEAATRRSDEREKHAAALISYWLALNDAADRSDRR</sequence>
<name>A0ABD5S2Y9_9EURY</name>
<dbReference type="PANTHER" id="PTHR43060">
    <property type="entry name" value="3-HYDROXYISOBUTYRATE DEHYDROGENASE-LIKE 1, MITOCHONDRIAL-RELATED"/>
    <property type="match status" value="1"/>
</dbReference>
<dbReference type="InterPro" id="IPR036291">
    <property type="entry name" value="NAD(P)-bd_dom_sf"/>
</dbReference>
<dbReference type="InterPro" id="IPR029154">
    <property type="entry name" value="HIBADH-like_NADP-bd"/>
</dbReference>
<gene>
    <name evidence="3" type="ORF">ACFQE1_13745</name>
</gene>
<dbReference type="AlphaFoldDB" id="A0ABD5S2Y9"/>
<comment type="caution">
    <text evidence="3">The sequence shown here is derived from an EMBL/GenBank/DDBJ whole genome shotgun (WGS) entry which is preliminary data.</text>
</comment>
<dbReference type="Proteomes" id="UP001596328">
    <property type="component" value="Unassembled WGS sequence"/>
</dbReference>
<accession>A0ABD5S2Y9</accession>
<feature type="domain" description="6-phosphogluconate dehydrogenase NADP-binding" evidence="1">
    <location>
        <begin position="1"/>
        <end position="66"/>
    </location>
</feature>
<dbReference type="GO" id="GO:0016491">
    <property type="term" value="F:oxidoreductase activity"/>
    <property type="evidence" value="ECO:0007669"/>
    <property type="project" value="UniProtKB-KW"/>
</dbReference>
<dbReference type="InterPro" id="IPR008927">
    <property type="entry name" value="6-PGluconate_DH-like_C_sf"/>
</dbReference>
<keyword evidence="3" id="KW-0560">Oxidoreductase</keyword>
<dbReference type="InterPro" id="IPR013328">
    <property type="entry name" value="6PGD_dom2"/>
</dbReference>
<dbReference type="EMBL" id="JBHSWU010000515">
    <property type="protein sequence ID" value="MFC6725413.1"/>
    <property type="molecule type" value="Genomic_DNA"/>
</dbReference>
<keyword evidence="4" id="KW-1185">Reference proteome</keyword>
<dbReference type="PANTHER" id="PTHR43060:SF15">
    <property type="entry name" value="3-HYDROXYISOBUTYRATE DEHYDROGENASE-LIKE 1, MITOCHONDRIAL-RELATED"/>
    <property type="match status" value="1"/>
</dbReference>
<reference evidence="3 4" key="1">
    <citation type="journal article" date="2019" name="Int. J. Syst. Evol. Microbiol.">
        <title>The Global Catalogue of Microorganisms (GCM) 10K type strain sequencing project: providing services to taxonomists for standard genome sequencing and annotation.</title>
        <authorList>
            <consortium name="The Broad Institute Genomics Platform"/>
            <consortium name="The Broad Institute Genome Sequencing Center for Infectious Disease"/>
            <person name="Wu L."/>
            <person name="Ma J."/>
        </authorList>
    </citation>
    <scope>NUCLEOTIDE SEQUENCE [LARGE SCALE GENOMIC DNA]</scope>
    <source>
        <strain evidence="3 4">NBRC 111368</strain>
    </source>
</reference>
<proteinExistence type="predicted"/>
<dbReference type="Gene3D" id="3.40.50.720">
    <property type="entry name" value="NAD(P)-binding Rossmann-like Domain"/>
    <property type="match status" value="1"/>
</dbReference>
<organism evidence="3 4">
    <name type="scientific">Halobium palmae</name>
    <dbReference type="NCBI Taxonomy" id="1776492"/>
    <lineage>
        <taxon>Archaea</taxon>
        <taxon>Methanobacteriati</taxon>
        <taxon>Methanobacteriota</taxon>
        <taxon>Stenosarchaea group</taxon>
        <taxon>Halobacteria</taxon>
        <taxon>Halobacteriales</taxon>
        <taxon>Haloferacaceae</taxon>
        <taxon>Halobium</taxon>
    </lineage>
</organism>
<feature type="domain" description="3-hydroxyisobutyrate dehydrogenase-like NAD-binding" evidence="2">
    <location>
        <begin position="74"/>
        <end position="184"/>
    </location>
</feature>
<feature type="non-terminal residue" evidence="3">
    <location>
        <position position="1"/>
    </location>
</feature>
<dbReference type="Pfam" id="PF14833">
    <property type="entry name" value="NAD_binding_11"/>
    <property type="match status" value="1"/>
</dbReference>
<protein>
    <submittedName>
        <fullName evidence="3">NAD(P)-dependent oxidoreductase</fullName>
        <ecNumber evidence="3">1.1.-.-</ecNumber>
    </submittedName>
</protein>
<evidence type="ECO:0000259" key="1">
    <source>
        <dbReference type="Pfam" id="PF03446"/>
    </source>
</evidence>
<evidence type="ECO:0000313" key="3">
    <source>
        <dbReference type="EMBL" id="MFC6725413.1"/>
    </source>
</evidence>
<dbReference type="Pfam" id="PF03446">
    <property type="entry name" value="NAD_binding_2"/>
    <property type="match status" value="1"/>
</dbReference>
<evidence type="ECO:0000259" key="2">
    <source>
        <dbReference type="Pfam" id="PF14833"/>
    </source>
</evidence>
<dbReference type="EC" id="1.1.-.-" evidence="3"/>
<dbReference type="SUPFAM" id="SSF48179">
    <property type="entry name" value="6-phosphogluconate dehydrogenase C-terminal domain-like"/>
    <property type="match status" value="1"/>
</dbReference>
<evidence type="ECO:0000313" key="4">
    <source>
        <dbReference type="Proteomes" id="UP001596328"/>
    </source>
</evidence>
<dbReference type="SUPFAM" id="SSF51735">
    <property type="entry name" value="NAD(P)-binding Rossmann-fold domains"/>
    <property type="match status" value="1"/>
</dbReference>